<keyword evidence="7 9" id="KW-1133">Transmembrane helix</keyword>
<dbReference type="RefSeq" id="WP_169698628.1">
    <property type="nucleotide sequence ID" value="NZ_LS974202.1"/>
</dbReference>
<feature type="transmembrane region" description="Helical" evidence="9">
    <location>
        <begin position="192"/>
        <end position="215"/>
    </location>
</feature>
<dbReference type="SUPFAM" id="SSF161098">
    <property type="entry name" value="MetI-like"/>
    <property type="match status" value="1"/>
</dbReference>
<gene>
    <name evidence="11" type="primary">malG</name>
    <name evidence="11" type="ORF">MESINF_0818</name>
</gene>
<dbReference type="KEGG" id="minf:MESINF_0818"/>
<accession>A0A7Z7LEK7</accession>
<feature type="domain" description="ABC transmembrane type-1" evidence="10">
    <location>
        <begin position="74"/>
        <end position="272"/>
    </location>
</feature>
<sequence>MRYKMTARYVGRIIRHGVIWVAIVFAVLPALFIIGTSFNPANSINSTGIFPAKPTLDNYTSLLFGANRVFTMWMWNTLKICFVTSSISVFLCALGAYAFSRFSFRGRRAGLLMILLVQMFPQTLGMTAIFLIMAWFNKNLPLLGLNTHAGLIFVYLGGAIGFNTWLMKGYFDSIPRSLEEAAFVDGATPFKTFLSIVLPLAKPILVVVFIIQFIATYSEYMIASTLLKGDNMYTLAVGLRLFVGQHYDDRWGPFAAAGVLGSLVIVAIFYSLQGQIVSGLTGGAVKE</sequence>
<evidence type="ECO:0000256" key="4">
    <source>
        <dbReference type="ARBA" id="ARBA00022475"/>
    </source>
</evidence>
<dbReference type="GO" id="GO:0015423">
    <property type="term" value="F:ABC-type maltose transporter activity"/>
    <property type="evidence" value="ECO:0007669"/>
    <property type="project" value="TreeGrafter"/>
</dbReference>
<comment type="similarity">
    <text evidence="2">Belongs to the binding-protein-dependent transport system permease family. MalFG subfamily.</text>
</comment>
<evidence type="ECO:0000259" key="10">
    <source>
        <dbReference type="PROSITE" id="PS50928"/>
    </source>
</evidence>
<evidence type="ECO:0000256" key="6">
    <source>
        <dbReference type="ARBA" id="ARBA00022692"/>
    </source>
</evidence>
<evidence type="ECO:0000256" key="7">
    <source>
        <dbReference type="ARBA" id="ARBA00022989"/>
    </source>
</evidence>
<feature type="transmembrane region" description="Helical" evidence="9">
    <location>
        <begin position="12"/>
        <end position="34"/>
    </location>
</feature>
<name>A0A7Z7LEK7_9BACT</name>
<keyword evidence="3 9" id="KW-0813">Transport</keyword>
<evidence type="ECO:0000256" key="8">
    <source>
        <dbReference type="ARBA" id="ARBA00023136"/>
    </source>
</evidence>
<dbReference type="Gene3D" id="1.10.3720.10">
    <property type="entry name" value="MetI-like"/>
    <property type="match status" value="1"/>
</dbReference>
<keyword evidence="12" id="KW-1185">Reference proteome</keyword>
<dbReference type="Pfam" id="PF00528">
    <property type="entry name" value="BPD_transp_1"/>
    <property type="match status" value="1"/>
</dbReference>
<dbReference type="Proteomes" id="UP000250796">
    <property type="component" value="Chromosome MESINF"/>
</dbReference>
<evidence type="ECO:0000256" key="5">
    <source>
        <dbReference type="ARBA" id="ARBA00022597"/>
    </source>
</evidence>
<keyword evidence="5" id="KW-0762">Sugar transport</keyword>
<dbReference type="InterPro" id="IPR000515">
    <property type="entry name" value="MetI-like"/>
</dbReference>
<evidence type="ECO:0000256" key="3">
    <source>
        <dbReference type="ARBA" id="ARBA00022448"/>
    </source>
</evidence>
<organism evidence="11 12">
    <name type="scientific">Mesotoga infera</name>
    <dbReference type="NCBI Taxonomy" id="1236046"/>
    <lineage>
        <taxon>Bacteria</taxon>
        <taxon>Thermotogati</taxon>
        <taxon>Thermotogota</taxon>
        <taxon>Thermotogae</taxon>
        <taxon>Kosmotogales</taxon>
        <taxon>Kosmotogaceae</taxon>
        <taxon>Mesotoga</taxon>
    </lineage>
</organism>
<keyword evidence="6 9" id="KW-0812">Transmembrane</keyword>
<dbReference type="GO" id="GO:0005886">
    <property type="term" value="C:plasma membrane"/>
    <property type="evidence" value="ECO:0007669"/>
    <property type="project" value="UniProtKB-SubCell"/>
</dbReference>
<dbReference type="PANTHER" id="PTHR32243:SF50">
    <property type="entry name" value="MALTOSE_MALTODEXTRIN TRANSPORT SYSTEM PERMEASE PROTEIN MALG"/>
    <property type="match status" value="1"/>
</dbReference>
<comment type="subcellular location">
    <subcellularLocation>
        <location evidence="1 9">Cell membrane</location>
        <topology evidence="1 9">Multi-pass membrane protein</topology>
    </subcellularLocation>
</comment>
<dbReference type="PANTHER" id="PTHR32243">
    <property type="entry name" value="MALTOSE TRANSPORT SYSTEM PERMEASE-RELATED"/>
    <property type="match status" value="1"/>
</dbReference>
<keyword evidence="4" id="KW-1003">Cell membrane</keyword>
<dbReference type="PROSITE" id="PS50928">
    <property type="entry name" value="ABC_TM1"/>
    <property type="match status" value="1"/>
</dbReference>
<feature type="transmembrane region" description="Helical" evidence="9">
    <location>
        <begin position="148"/>
        <end position="171"/>
    </location>
</feature>
<feature type="transmembrane region" description="Helical" evidence="9">
    <location>
        <begin position="111"/>
        <end position="136"/>
    </location>
</feature>
<feature type="transmembrane region" description="Helical" evidence="9">
    <location>
        <begin position="251"/>
        <end position="272"/>
    </location>
</feature>
<dbReference type="CDD" id="cd06261">
    <property type="entry name" value="TM_PBP2"/>
    <property type="match status" value="1"/>
</dbReference>
<proteinExistence type="inferred from homology"/>
<dbReference type="InterPro" id="IPR035906">
    <property type="entry name" value="MetI-like_sf"/>
</dbReference>
<dbReference type="EMBL" id="LS974202">
    <property type="protein sequence ID" value="SSC12267.1"/>
    <property type="molecule type" value="Genomic_DNA"/>
</dbReference>
<protein>
    <submittedName>
        <fullName evidence="11">Maltose transport system permease protein MalG</fullName>
    </submittedName>
</protein>
<keyword evidence="8 9" id="KW-0472">Membrane</keyword>
<dbReference type="InterPro" id="IPR050901">
    <property type="entry name" value="BP-dep_ABC_trans_perm"/>
</dbReference>
<evidence type="ECO:0000313" key="12">
    <source>
        <dbReference type="Proteomes" id="UP000250796"/>
    </source>
</evidence>
<evidence type="ECO:0000256" key="2">
    <source>
        <dbReference type="ARBA" id="ARBA00009047"/>
    </source>
</evidence>
<evidence type="ECO:0000256" key="1">
    <source>
        <dbReference type="ARBA" id="ARBA00004651"/>
    </source>
</evidence>
<reference evidence="11 12" key="1">
    <citation type="submission" date="2017-01" db="EMBL/GenBank/DDBJ databases">
        <authorList>
            <person name="Erauso G."/>
        </authorList>
    </citation>
    <scope>NUCLEOTIDE SEQUENCE [LARGE SCALE GENOMIC DNA]</scope>
    <source>
        <strain evidence="11">MESINF1</strain>
    </source>
</reference>
<feature type="transmembrane region" description="Helical" evidence="9">
    <location>
        <begin position="77"/>
        <end position="99"/>
    </location>
</feature>
<evidence type="ECO:0000313" key="11">
    <source>
        <dbReference type="EMBL" id="SSC12267.1"/>
    </source>
</evidence>
<evidence type="ECO:0000256" key="9">
    <source>
        <dbReference type="RuleBase" id="RU363032"/>
    </source>
</evidence>
<dbReference type="AlphaFoldDB" id="A0A7Z7LEK7"/>
<dbReference type="GO" id="GO:0042956">
    <property type="term" value="P:maltodextrin transmembrane transport"/>
    <property type="evidence" value="ECO:0007669"/>
    <property type="project" value="TreeGrafter"/>
</dbReference>